<evidence type="ECO:0000259" key="3">
    <source>
        <dbReference type="SMART" id="SM00470"/>
    </source>
</evidence>
<accession>A0AAP9RFV5</accession>
<dbReference type="Gene3D" id="3.90.1530.30">
    <property type="match status" value="1"/>
</dbReference>
<evidence type="ECO:0000256" key="2">
    <source>
        <dbReference type="ARBA" id="ARBA00023125"/>
    </source>
</evidence>
<dbReference type="Pfam" id="PF02195">
    <property type="entry name" value="ParB_N"/>
    <property type="match status" value="1"/>
</dbReference>
<dbReference type="InterPro" id="IPR036086">
    <property type="entry name" value="ParB/Sulfiredoxin_sf"/>
</dbReference>
<dbReference type="InterPro" id="IPR050336">
    <property type="entry name" value="Chromosome_partition/occlusion"/>
</dbReference>
<dbReference type="GO" id="GO:0005694">
    <property type="term" value="C:chromosome"/>
    <property type="evidence" value="ECO:0007669"/>
    <property type="project" value="TreeGrafter"/>
</dbReference>
<proteinExistence type="inferred from homology"/>
<comment type="similarity">
    <text evidence="1">Belongs to the ParB family.</text>
</comment>
<dbReference type="AlphaFoldDB" id="A0AAP9RFV5"/>
<dbReference type="PANTHER" id="PTHR33375">
    <property type="entry name" value="CHROMOSOME-PARTITIONING PROTEIN PARB-RELATED"/>
    <property type="match status" value="1"/>
</dbReference>
<feature type="domain" description="ParB-like N-terminal" evidence="3">
    <location>
        <begin position="24"/>
        <end position="111"/>
    </location>
</feature>
<dbReference type="Gene3D" id="1.10.10.2830">
    <property type="match status" value="1"/>
</dbReference>
<dbReference type="Proteomes" id="UP000515243">
    <property type="component" value="Chromosome 1"/>
</dbReference>
<dbReference type="FunFam" id="3.90.1530.30:FF:000001">
    <property type="entry name" value="Chromosome partitioning protein ParB"/>
    <property type="match status" value="1"/>
</dbReference>
<reference evidence="4 5" key="1">
    <citation type="submission" date="2019-05" db="EMBL/GenBank/DDBJ databases">
        <authorList>
            <person name="Schori C."/>
            <person name="Ahrens C."/>
        </authorList>
    </citation>
    <scope>NUCLEOTIDE SEQUENCE [LARGE SCALE GENOMIC DNA]</scope>
    <source>
        <strain evidence="4 5">DSM 10702</strain>
    </source>
</reference>
<organism evidence="4 5">
    <name type="scientific">Clostridium butyricum</name>
    <dbReference type="NCBI Taxonomy" id="1492"/>
    <lineage>
        <taxon>Bacteria</taxon>
        <taxon>Bacillati</taxon>
        <taxon>Bacillota</taxon>
        <taxon>Clostridia</taxon>
        <taxon>Eubacteriales</taxon>
        <taxon>Clostridiaceae</taxon>
        <taxon>Clostridium</taxon>
    </lineage>
</organism>
<dbReference type="NCBIfam" id="TIGR00180">
    <property type="entry name" value="parB_part"/>
    <property type="match status" value="1"/>
</dbReference>
<evidence type="ECO:0000313" key="5">
    <source>
        <dbReference type="Proteomes" id="UP000515243"/>
    </source>
</evidence>
<evidence type="ECO:0000313" key="4">
    <source>
        <dbReference type="EMBL" id="QMW91809.1"/>
    </source>
</evidence>
<dbReference type="SMART" id="SM00470">
    <property type="entry name" value="ParB"/>
    <property type="match status" value="1"/>
</dbReference>
<dbReference type="PANTHER" id="PTHR33375:SF1">
    <property type="entry name" value="CHROMOSOME-PARTITIONING PROTEIN PARB-RELATED"/>
    <property type="match status" value="1"/>
</dbReference>
<dbReference type="InterPro" id="IPR003115">
    <property type="entry name" value="ParB_N"/>
</dbReference>
<evidence type="ECO:0000256" key="1">
    <source>
        <dbReference type="ARBA" id="ARBA00006295"/>
    </source>
</evidence>
<dbReference type="GO" id="GO:0003677">
    <property type="term" value="F:DNA binding"/>
    <property type="evidence" value="ECO:0007669"/>
    <property type="project" value="UniProtKB-KW"/>
</dbReference>
<protein>
    <submittedName>
        <fullName evidence="4">ParB/RepB/Spo0J family partition protein</fullName>
    </submittedName>
</protein>
<gene>
    <name evidence="4" type="ORF">FF104_12765</name>
</gene>
<keyword evidence="2" id="KW-0238">DNA-binding</keyword>
<dbReference type="GO" id="GO:0007059">
    <property type="term" value="P:chromosome segregation"/>
    <property type="evidence" value="ECO:0007669"/>
    <property type="project" value="TreeGrafter"/>
</dbReference>
<dbReference type="InterPro" id="IPR004437">
    <property type="entry name" value="ParB/RepB/Spo0J"/>
</dbReference>
<dbReference type="RefSeq" id="WP_035762790.1">
    <property type="nucleotide sequence ID" value="NZ_AP019716.1"/>
</dbReference>
<sequence length="356" mass="41166">MSSYLKGIANRVNNINNTNDEFLQELDIDLLVPSENNFYGIREIEELADSIKEFGLMHNLVVRKKDNETYEIISGERRYRALKSLEYKKIPCQVRKITDLDAEIMLIQANVEQRELLPSEKMEGIKRLKDIYKQKKANGEELPKGKIRDLIGQDMKLSGTQVGRYQKIDKGLIKPLKEKLDKEELTITQAHTLSSLSVEEQNIIHDEIKDLDHKESKEEIETLINGIKQPVINKNDKKLLKEMYPENKETDKNETIGSEDKLLDDIKKALDKFALNPKFIISNDYIKGTFYTSEVKIIDSKLSIKLSGICRVGFMNIIPKIFEQVDEIEIEDGKKIMPKHGYKITDDVYISFNNKI</sequence>
<dbReference type="GeneID" id="92945051"/>
<name>A0AAP9RFV5_CLOBU</name>
<dbReference type="EMBL" id="CP040626">
    <property type="protein sequence ID" value="QMW91809.1"/>
    <property type="molecule type" value="Genomic_DNA"/>
</dbReference>
<dbReference type="SUPFAM" id="SSF110849">
    <property type="entry name" value="ParB/Sulfiredoxin"/>
    <property type="match status" value="1"/>
</dbReference>